<organism evidence="1 2">
    <name type="scientific">Bosea minatitlanensis</name>
    <dbReference type="NCBI Taxonomy" id="128782"/>
    <lineage>
        <taxon>Bacteria</taxon>
        <taxon>Pseudomonadati</taxon>
        <taxon>Pseudomonadota</taxon>
        <taxon>Alphaproteobacteria</taxon>
        <taxon>Hyphomicrobiales</taxon>
        <taxon>Boseaceae</taxon>
        <taxon>Bosea</taxon>
    </lineage>
</organism>
<name>A0ABW0F4V4_9HYPH</name>
<protein>
    <recommendedName>
        <fullName evidence="3">Lipoprotein</fullName>
    </recommendedName>
</protein>
<accession>A0ABW0F4V4</accession>
<gene>
    <name evidence="1" type="ORF">ACFPK2_13395</name>
</gene>
<dbReference type="Proteomes" id="UP001595976">
    <property type="component" value="Unassembled WGS sequence"/>
</dbReference>
<reference evidence="2" key="1">
    <citation type="journal article" date="2019" name="Int. J. Syst. Evol. Microbiol.">
        <title>The Global Catalogue of Microorganisms (GCM) 10K type strain sequencing project: providing services to taxonomists for standard genome sequencing and annotation.</title>
        <authorList>
            <consortium name="The Broad Institute Genomics Platform"/>
            <consortium name="The Broad Institute Genome Sequencing Center for Infectious Disease"/>
            <person name="Wu L."/>
            <person name="Ma J."/>
        </authorList>
    </citation>
    <scope>NUCLEOTIDE SEQUENCE [LARGE SCALE GENOMIC DNA]</scope>
    <source>
        <strain evidence="2">CGMCC 1.15643</strain>
    </source>
</reference>
<proteinExistence type="predicted"/>
<keyword evidence="2" id="KW-1185">Reference proteome</keyword>
<evidence type="ECO:0008006" key="3">
    <source>
        <dbReference type="Google" id="ProtNLM"/>
    </source>
</evidence>
<dbReference type="PROSITE" id="PS51257">
    <property type="entry name" value="PROKAR_LIPOPROTEIN"/>
    <property type="match status" value="1"/>
</dbReference>
<dbReference type="RefSeq" id="WP_158443543.1">
    <property type="nucleotide sequence ID" value="NZ_JAOAOS010000005.1"/>
</dbReference>
<evidence type="ECO:0000313" key="1">
    <source>
        <dbReference type="EMBL" id="MFC5293981.1"/>
    </source>
</evidence>
<dbReference type="EMBL" id="JBHSLI010000005">
    <property type="protein sequence ID" value="MFC5293981.1"/>
    <property type="molecule type" value="Genomic_DNA"/>
</dbReference>
<sequence length="213" mass="23408">MIDLRACGLVLLAALACSGCRDAEAQGEDFLPLIQAYFDKEPVCVAVRRIPIDTNDAWVQGNLRTLVDQGLLAEETPPADVSAAIGPSRRFTLTQAGAGFYRAEGLPEIPRQPVLCFARREITGIVATEIEPPRGEEDFALEPRKARITFDQRVVEIAPWAEAKAVQAAFSAIPTQLRTSGEKGKIEFVWKDGTWLAQPSYAFPLRDARQLGR</sequence>
<evidence type="ECO:0000313" key="2">
    <source>
        <dbReference type="Proteomes" id="UP001595976"/>
    </source>
</evidence>
<comment type="caution">
    <text evidence="1">The sequence shown here is derived from an EMBL/GenBank/DDBJ whole genome shotgun (WGS) entry which is preliminary data.</text>
</comment>